<sequence length="616" mass="69576">MLHIFRSKKDILRLSLDIIIFATSYVCAFLLRFDAEIPSPYLALMFQTLPIILLVQFLTFWYFGLFHGIWRYTSVSDLRSLLKAVLVGAAIMIIVIFMSHLFKGFPRSIFIIYALVLILLAGGIRFIRRIMADRAYRAIMSGKRTLVVGAGDTGESIVREMMMNKSSPYIPICIVDDDLNKKKKKIHGVDVAGGCDDIPHIVMKEGIEEIIIAIPRASGETMRRIVNLCRKTETPFKTVPALGMISHGISLDLLRECRVEDLVSRQTVKWSTDEIEKYFKGKSVLITGAGGSIGSELCMQLIHMNPEKLILLERAENSLFSIHSRLKEESHNTKIIHLVMDVCNEDSVDKVLKSHHPEMLFHVAAHKHVSLMEENPFESIRNNLLTTRNLVDLCSNNGLQTLVFISTDKAANPVSFMGVSKRIAEQYIQEVAREQHSRFICVRFGNVLESSGSVIPIFKERIRKRKPLTVTHPDASRYFMSKSEAAYLILQATIMGKGGELFVLDMGKRVKILDVANELLALANLEAGEDIPIKFIGLKSGEKLVEDLNEQGEELVPSLHPKIMKVNNNNSINLEDLNHDLDDIEELVRTMDIDGLKKKLKQIVPTYNPDYRCEGI</sequence>
<accession>A0A1E3XAS6</accession>
<keyword evidence="2" id="KW-0175">Coiled coil</keyword>
<reference evidence="5 6" key="1">
    <citation type="submission" date="2016-07" db="EMBL/GenBank/DDBJ databases">
        <title>Draft genome of Scalindua rubra, obtained from a brine-seawater interface in the Red Sea, sheds light on salt adaptation in anammox bacteria.</title>
        <authorList>
            <person name="Speth D.R."/>
            <person name="Lagkouvardos I."/>
            <person name="Wang Y."/>
            <person name="Qian P.-Y."/>
            <person name="Dutilh B.E."/>
            <person name="Jetten M.S."/>
        </authorList>
    </citation>
    <scope>NUCLEOTIDE SEQUENCE [LARGE SCALE GENOMIC DNA]</scope>
    <source>
        <strain evidence="5">BSI-1</strain>
    </source>
</reference>
<keyword evidence="3" id="KW-0472">Membrane</keyword>
<dbReference type="PATRIC" id="fig|1872076.5.peg.2447"/>
<dbReference type="Proteomes" id="UP000094056">
    <property type="component" value="Unassembled WGS sequence"/>
</dbReference>
<keyword evidence="3" id="KW-0812">Transmembrane</keyword>
<dbReference type="AlphaFoldDB" id="A0A1E3XAS6"/>
<feature type="transmembrane region" description="Helical" evidence="3">
    <location>
        <begin position="108"/>
        <end position="127"/>
    </location>
</feature>
<name>A0A1E3XAS6_9BACT</name>
<evidence type="ECO:0000259" key="4">
    <source>
        <dbReference type="Pfam" id="PF02719"/>
    </source>
</evidence>
<dbReference type="SUPFAM" id="SSF51735">
    <property type="entry name" value="NAD(P)-binding Rossmann-fold domains"/>
    <property type="match status" value="1"/>
</dbReference>
<dbReference type="Pfam" id="PF02719">
    <property type="entry name" value="Polysacc_synt_2"/>
    <property type="match status" value="1"/>
</dbReference>
<dbReference type="InterPro" id="IPR003869">
    <property type="entry name" value="Polysac_CapD-like"/>
</dbReference>
<dbReference type="Gene3D" id="3.40.50.720">
    <property type="entry name" value="NAD(P)-binding Rossmann-like Domain"/>
    <property type="match status" value="2"/>
</dbReference>
<evidence type="ECO:0000256" key="3">
    <source>
        <dbReference type="SAM" id="Phobius"/>
    </source>
</evidence>
<dbReference type="EMBL" id="MAYW01000049">
    <property type="protein sequence ID" value="ODS32757.1"/>
    <property type="molecule type" value="Genomic_DNA"/>
</dbReference>
<feature type="transmembrane region" description="Helical" evidence="3">
    <location>
        <begin position="81"/>
        <end position="102"/>
    </location>
</feature>
<keyword evidence="3" id="KW-1133">Transmembrane helix</keyword>
<evidence type="ECO:0000256" key="1">
    <source>
        <dbReference type="ARBA" id="ARBA00007430"/>
    </source>
</evidence>
<evidence type="ECO:0000256" key="2">
    <source>
        <dbReference type="SAM" id="Coils"/>
    </source>
</evidence>
<feature type="transmembrane region" description="Helical" evidence="3">
    <location>
        <begin position="12"/>
        <end position="31"/>
    </location>
</feature>
<comment type="caution">
    <text evidence="5">The sequence shown here is derived from an EMBL/GenBank/DDBJ whole genome shotgun (WGS) entry which is preliminary data.</text>
</comment>
<evidence type="ECO:0000313" key="6">
    <source>
        <dbReference type="Proteomes" id="UP000094056"/>
    </source>
</evidence>
<dbReference type="PANTHER" id="PTHR43318:SF1">
    <property type="entry name" value="POLYSACCHARIDE BIOSYNTHESIS PROTEIN EPSC-RELATED"/>
    <property type="match status" value="1"/>
</dbReference>
<protein>
    <recommendedName>
        <fullName evidence="4">Polysaccharide biosynthesis protein CapD-like domain-containing protein</fullName>
    </recommendedName>
</protein>
<dbReference type="CDD" id="cd05237">
    <property type="entry name" value="UDP_invert_4-6DH_SDR_e"/>
    <property type="match status" value="1"/>
</dbReference>
<dbReference type="PANTHER" id="PTHR43318">
    <property type="entry name" value="UDP-N-ACETYLGLUCOSAMINE 4,6-DEHYDRATASE"/>
    <property type="match status" value="1"/>
</dbReference>
<comment type="similarity">
    <text evidence="1">Belongs to the polysaccharide synthase family.</text>
</comment>
<feature type="domain" description="Polysaccharide biosynthesis protein CapD-like" evidence="4">
    <location>
        <begin position="284"/>
        <end position="567"/>
    </location>
</feature>
<dbReference type="SUPFAM" id="SSF53335">
    <property type="entry name" value="S-adenosyl-L-methionine-dependent methyltransferases"/>
    <property type="match status" value="1"/>
</dbReference>
<feature type="transmembrane region" description="Helical" evidence="3">
    <location>
        <begin position="51"/>
        <end position="69"/>
    </location>
</feature>
<organism evidence="5 6">
    <name type="scientific">Candidatus Scalindua rubra</name>
    <dbReference type="NCBI Taxonomy" id="1872076"/>
    <lineage>
        <taxon>Bacteria</taxon>
        <taxon>Pseudomonadati</taxon>
        <taxon>Planctomycetota</taxon>
        <taxon>Candidatus Brocadiia</taxon>
        <taxon>Candidatus Brocadiales</taxon>
        <taxon>Candidatus Scalinduaceae</taxon>
        <taxon>Candidatus Scalindua</taxon>
    </lineage>
</organism>
<proteinExistence type="inferred from homology"/>
<dbReference type="InterPro" id="IPR051203">
    <property type="entry name" value="Polysaccharide_Synthase-Rel"/>
</dbReference>
<feature type="coiled-coil region" evidence="2">
    <location>
        <begin position="567"/>
        <end position="594"/>
    </location>
</feature>
<dbReference type="InterPro" id="IPR036291">
    <property type="entry name" value="NAD(P)-bd_dom_sf"/>
</dbReference>
<dbReference type="Pfam" id="PF13727">
    <property type="entry name" value="CoA_binding_3"/>
    <property type="match status" value="1"/>
</dbReference>
<gene>
    <name evidence="5" type="ORF">SCARUB_02077</name>
</gene>
<evidence type="ECO:0000313" key="5">
    <source>
        <dbReference type="EMBL" id="ODS32757.1"/>
    </source>
</evidence>
<dbReference type="InterPro" id="IPR029063">
    <property type="entry name" value="SAM-dependent_MTases_sf"/>
</dbReference>